<name>A0A0A9GEE3_ARUDO</name>
<feature type="compositionally biased region" description="Low complexity" evidence="1">
    <location>
        <begin position="10"/>
        <end position="28"/>
    </location>
</feature>
<evidence type="ECO:0000256" key="1">
    <source>
        <dbReference type="SAM" id="MobiDB-lite"/>
    </source>
</evidence>
<feature type="region of interest" description="Disordered" evidence="1">
    <location>
        <begin position="1"/>
        <end position="60"/>
    </location>
</feature>
<protein>
    <submittedName>
        <fullName evidence="2">Tip4b</fullName>
    </submittedName>
</protein>
<dbReference type="EMBL" id="GBRH01176087">
    <property type="protein sequence ID" value="JAE21809.1"/>
    <property type="molecule type" value="Transcribed_RNA"/>
</dbReference>
<proteinExistence type="predicted"/>
<reference evidence="2" key="2">
    <citation type="journal article" date="2015" name="Data Brief">
        <title>Shoot transcriptome of the giant reed, Arundo donax.</title>
        <authorList>
            <person name="Barrero R.A."/>
            <person name="Guerrero F.D."/>
            <person name="Moolhuijzen P."/>
            <person name="Goolsby J.A."/>
            <person name="Tidwell J."/>
            <person name="Bellgard S.E."/>
            <person name="Bellgard M.I."/>
        </authorList>
    </citation>
    <scope>NUCLEOTIDE SEQUENCE</scope>
    <source>
        <tissue evidence="2">Shoot tissue taken approximately 20 cm above the soil surface</tissue>
    </source>
</reference>
<accession>A0A0A9GEE3</accession>
<evidence type="ECO:0000313" key="2">
    <source>
        <dbReference type="EMBL" id="JAE21809.1"/>
    </source>
</evidence>
<dbReference type="AlphaFoldDB" id="A0A0A9GEE3"/>
<organism evidence="2">
    <name type="scientific">Arundo donax</name>
    <name type="common">Giant reed</name>
    <name type="synonym">Donax arundinaceus</name>
    <dbReference type="NCBI Taxonomy" id="35708"/>
    <lineage>
        <taxon>Eukaryota</taxon>
        <taxon>Viridiplantae</taxon>
        <taxon>Streptophyta</taxon>
        <taxon>Embryophyta</taxon>
        <taxon>Tracheophyta</taxon>
        <taxon>Spermatophyta</taxon>
        <taxon>Magnoliopsida</taxon>
        <taxon>Liliopsida</taxon>
        <taxon>Poales</taxon>
        <taxon>Poaceae</taxon>
        <taxon>PACMAD clade</taxon>
        <taxon>Arundinoideae</taxon>
        <taxon>Arundineae</taxon>
        <taxon>Arundo</taxon>
    </lineage>
</organism>
<reference evidence="2" key="1">
    <citation type="submission" date="2014-09" db="EMBL/GenBank/DDBJ databases">
        <authorList>
            <person name="Magalhaes I.L.F."/>
            <person name="Oliveira U."/>
            <person name="Santos F.R."/>
            <person name="Vidigal T.H.D.A."/>
            <person name="Brescovit A.D."/>
            <person name="Santos A.J."/>
        </authorList>
    </citation>
    <scope>NUCLEOTIDE SEQUENCE</scope>
    <source>
        <tissue evidence="2">Shoot tissue taken approximately 20 cm above the soil surface</tissue>
    </source>
</reference>
<sequence>MATAASVAIGMAAPGSTPAPAAMAAETPVKTKRKVRTSSASTARTHPASGAASPWSSHESTSLATSFDMVGLMMDPETFFLAPVLGREEETRRWMRMRKGEVKVQGSIVGPREKRTKKCTEIF</sequence>